<proteinExistence type="predicted"/>
<evidence type="ECO:0000256" key="1">
    <source>
        <dbReference type="SAM" id="MobiDB-lite"/>
    </source>
</evidence>
<dbReference type="AlphaFoldDB" id="A0A016UGH5"/>
<feature type="compositionally biased region" description="Basic and acidic residues" evidence="1">
    <location>
        <begin position="209"/>
        <end position="248"/>
    </location>
</feature>
<dbReference type="OrthoDB" id="5868822at2759"/>
<feature type="region of interest" description="Disordered" evidence="1">
    <location>
        <begin position="150"/>
        <end position="248"/>
    </location>
</feature>
<evidence type="ECO:0000313" key="4">
    <source>
        <dbReference type="Proteomes" id="UP000024635"/>
    </source>
</evidence>
<accession>A0A016UGH5</accession>
<name>A0A016UGH5_9BILA</name>
<dbReference type="EMBL" id="JARK01001378">
    <property type="protein sequence ID" value="EYC14001.1"/>
    <property type="molecule type" value="Genomic_DNA"/>
</dbReference>
<gene>
    <name evidence="3" type="primary">Acey_s0042.g656</name>
    <name evidence="3" type="ORF">Y032_0042g656</name>
</gene>
<keyword evidence="2" id="KW-0472">Membrane</keyword>
<feature type="compositionally biased region" description="Basic and acidic residues" evidence="1">
    <location>
        <begin position="163"/>
        <end position="183"/>
    </location>
</feature>
<evidence type="ECO:0000256" key="2">
    <source>
        <dbReference type="SAM" id="Phobius"/>
    </source>
</evidence>
<comment type="caution">
    <text evidence="3">The sequence shown here is derived from an EMBL/GenBank/DDBJ whole genome shotgun (WGS) entry which is preliminary data.</text>
</comment>
<organism evidence="3 4">
    <name type="scientific">Ancylostoma ceylanicum</name>
    <dbReference type="NCBI Taxonomy" id="53326"/>
    <lineage>
        <taxon>Eukaryota</taxon>
        <taxon>Metazoa</taxon>
        <taxon>Ecdysozoa</taxon>
        <taxon>Nematoda</taxon>
        <taxon>Chromadorea</taxon>
        <taxon>Rhabditida</taxon>
        <taxon>Rhabditina</taxon>
        <taxon>Rhabditomorpha</taxon>
        <taxon>Strongyloidea</taxon>
        <taxon>Ancylostomatidae</taxon>
        <taxon>Ancylostomatinae</taxon>
        <taxon>Ancylostoma</taxon>
    </lineage>
</organism>
<evidence type="ECO:0000313" key="3">
    <source>
        <dbReference type="EMBL" id="EYC14001.1"/>
    </source>
</evidence>
<keyword evidence="2" id="KW-0812">Transmembrane</keyword>
<keyword evidence="4" id="KW-1185">Reference proteome</keyword>
<dbReference type="Proteomes" id="UP000024635">
    <property type="component" value="Unassembled WGS sequence"/>
</dbReference>
<reference evidence="4" key="1">
    <citation type="journal article" date="2015" name="Nat. Genet.">
        <title>The genome and transcriptome of the zoonotic hookworm Ancylostoma ceylanicum identify infection-specific gene families.</title>
        <authorList>
            <person name="Schwarz E.M."/>
            <person name="Hu Y."/>
            <person name="Antoshechkin I."/>
            <person name="Miller M.M."/>
            <person name="Sternberg P.W."/>
            <person name="Aroian R.V."/>
        </authorList>
    </citation>
    <scope>NUCLEOTIDE SEQUENCE</scope>
    <source>
        <strain evidence="4">HY135</strain>
    </source>
</reference>
<protein>
    <submittedName>
        <fullName evidence="3">Uncharacterized protein</fullName>
    </submittedName>
</protein>
<feature type="transmembrane region" description="Helical" evidence="2">
    <location>
        <begin position="20"/>
        <end position="43"/>
    </location>
</feature>
<keyword evidence="2" id="KW-1133">Transmembrane helix</keyword>
<sequence>MEKAPFEQHQPWTMVDLATLTYISIVVQVVPMILTILIGIWVYRTLKTETVNEIASTTSLLASTQTSITHAEIPFPLVAAIAHLHGISLGEFQKLWMHEKGKRCRKVLEVYKKDRLTTRFIQQFASKYLRHGYVGSEALLSSVISSSTPTLALNSRRSKRPPRTREMPESSHVEKSKTEHEQSAKSSRRSLSGKDKKKKQQNTESGLENSKKIKISRESGSDKKKRNSEADLSRKKKIGDDTHESEAA</sequence>